<reference evidence="1" key="1">
    <citation type="journal article" date="2015" name="Nature">
        <title>Complex archaea that bridge the gap between prokaryotes and eukaryotes.</title>
        <authorList>
            <person name="Spang A."/>
            <person name="Saw J.H."/>
            <person name="Jorgensen S.L."/>
            <person name="Zaremba-Niedzwiedzka K."/>
            <person name="Martijn J."/>
            <person name="Lind A.E."/>
            <person name="van Eijk R."/>
            <person name="Schleper C."/>
            <person name="Guy L."/>
            <person name="Ettema T.J."/>
        </authorList>
    </citation>
    <scope>NUCLEOTIDE SEQUENCE</scope>
</reference>
<dbReference type="AlphaFoldDB" id="A0A0F9V2F7"/>
<comment type="caution">
    <text evidence="1">The sequence shown here is derived from an EMBL/GenBank/DDBJ whole genome shotgun (WGS) entry which is preliminary data.</text>
</comment>
<sequence>MFYRLVKMSGKWYSLKIESVEDDMESIEEFASQG</sequence>
<organism evidence="1">
    <name type="scientific">marine sediment metagenome</name>
    <dbReference type="NCBI Taxonomy" id="412755"/>
    <lineage>
        <taxon>unclassified sequences</taxon>
        <taxon>metagenomes</taxon>
        <taxon>ecological metagenomes</taxon>
    </lineage>
</organism>
<accession>A0A0F9V2F7</accession>
<name>A0A0F9V2F7_9ZZZZ</name>
<protein>
    <submittedName>
        <fullName evidence="1">Uncharacterized protein</fullName>
    </submittedName>
</protein>
<dbReference type="EMBL" id="LAZR01000467">
    <property type="protein sequence ID" value="KKN67696.1"/>
    <property type="molecule type" value="Genomic_DNA"/>
</dbReference>
<evidence type="ECO:0000313" key="1">
    <source>
        <dbReference type="EMBL" id="KKN67696.1"/>
    </source>
</evidence>
<gene>
    <name evidence="1" type="ORF">LCGC14_0458400</name>
</gene>
<proteinExistence type="predicted"/>